<keyword evidence="1 3" id="KW-0807">Transducer</keyword>
<dbReference type="STRING" id="1121290.CLAOCE_07620"/>
<dbReference type="RefSeq" id="WP_070109718.1">
    <property type="nucleotide sequence ID" value="NZ_LZFO01000008.1"/>
</dbReference>
<feature type="coiled-coil region" evidence="4">
    <location>
        <begin position="124"/>
        <end position="151"/>
    </location>
</feature>
<evidence type="ECO:0000313" key="6">
    <source>
        <dbReference type="EMBL" id="OFI06779.1"/>
    </source>
</evidence>
<dbReference type="InterPro" id="IPR004090">
    <property type="entry name" value="Chemotax_Me-accpt_rcpt"/>
</dbReference>
<feature type="domain" description="Methyl-accepting transducer" evidence="5">
    <location>
        <begin position="53"/>
        <end position="293"/>
    </location>
</feature>
<evidence type="ECO:0000256" key="4">
    <source>
        <dbReference type="SAM" id="Coils"/>
    </source>
</evidence>
<accession>A0A1E8F052</accession>
<protein>
    <submittedName>
        <fullName evidence="6">Methyl-accepting chemotaxis protein 2</fullName>
    </submittedName>
</protein>
<dbReference type="GO" id="GO:0004888">
    <property type="term" value="F:transmembrane signaling receptor activity"/>
    <property type="evidence" value="ECO:0007669"/>
    <property type="project" value="InterPro"/>
</dbReference>
<dbReference type="GO" id="GO:0016020">
    <property type="term" value="C:membrane"/>
    <property type="evidence" value="ECO:0007669"/>
    <property type="project" value="InterPro"/>
</dbReference>
<evidence type="ECO:0000256" key="3">
    <source>
        <dbReference type="PROSITE-ProRule" id="PRU00284"/>
    </source>
</evidence>
<evidence type="ECO:0000259" key="5">
    <source>
        <dbReference type="PROSITE" id="PS50111"/>
    </source>
</evidence>
<sequence length="335" mass="38340">MIKFLKKYSRKLNKFNTSPKTHKIEKEEFNYEEKRLPEENDYDNLNKIIKKNKIQNSDTIFDSVKNIVKKIKESLNIQKAKSKEGFEKICNLANEINNITLNAEEIKIKCDKCREDKDLGVCEIQKLDETFEANKNSIKDLKNNIETLMVKSEAIGNILETIGAISKKTNILALNAAIEAAKAGEAGKGFSVVADEIRKLAKETVKASENIKGIVIEIQKEIDSTKKNMDKERNMISKAGNALNTVSNTFENIEESILDTTFGVNILYRQIEQINENNKAVLEFFQTNEDIYNELEVCGDKVENYIENYNNNIKSFFDEFQNLKNKKVKIKGEVV</sequence>
<dbReference type="GO" id="GO:0006935">
    <property type="term" value="P:chemotaxis"/>
    <property type="evidence" value="ECO:0007669"/>
    <property type="project" value="InterPro"/>
</dbReference>
<dbReference type="Proteomes" id="UP000175744">
    <property type="component" value="Unassembled WGS sequence"/>
</dbReference>
<evidence type="ECO:0000313" key="7">
    <source>
        <dbReference type="Proteomes" id="UP000175744"/>
    </source>
</evidence>
<dbReference type="PROSITE" id="PS50111">
    <property type="entry name" value="CHEMOTAXIS_TRANSDUC_2"/>
    <property type="match status" value="1"/>
</dbReference>
<gene>
    <name evidence="6" type="primary">mcp2_1</name>
    <name evidence="6" type="ORF">CLOACE_07620</name>
</gene>
<dbReference type="PANTHER" id="PTHR32089">
    <property type="entry name" value="METHYL-ACCEPTING CHEMOTAXIS PROTEIN MCPB"/>
    <property type="match status" value="1"/>
</dbReference>
<dbReference type="PANTHER" id="PTHR32089:SF112">
    <property type="entry name" value="LYSOZYME-LIKE PROTEIN-RELATED"/>
    <property type="match status" value="1"/>
</dbReference>
<name>A0A1E8F052_9CLOT</name>
<organism evidence="6 7">
    <name type="scientific">Clostridium acetireducens DSM 10703</name>
    <dbReference type="NCBI Taxonomy" id="1121290"/>
    <lineage>
        <taxon>Bacteria</taxon>
        <taxon>Bacillati</taxon>
        <taxon>Bacillota</taxon>
        <taxon>Clostridia</taxon>
        <taxon>Eubacteriales</taxon>
        <taxon>Clostridiaceae</taxon>
        <taxon>Clostridium</taxon>
    </lineage>
</organism>
<reference evidence="6 7" key="1">
    <citation type="submission" date="2016-06" db="EMBL/GenBank/DDBJ databases">
        <title>Genome sequence of Clostridium acetireducens DSM 10703.</title>
        <authorList>
            <person name="Poehlein A."/>
            <person name="Fluechter S."/>
            <person name="Duerre P."/>
            <person name="Daniel R."/>
        </authorList>
    </citation>
    <scope>NUCLEOTIDE SEQUENCE [LARGE SCALE GENOMIC DNA]</scope>
    <source>
        <strain evidence="6 7">DSM 10703</strain>
    </source>
</reference>
<evidence type="ECO:0000256" key="2">
    <source>
        <dbReference type="ARBA" id="ARBA00029447"/>
    </source>
</evidence>
<evidence type="ECO:0000256" key="1">
    <source>
        <dbReference type="ARBA" id="ARBA00023224"/>
    </source>
</evidence>
<dbReference type="Pfam" id="PF00015">
    <property type="entry name" value="MCPsignal"/>
    <property type="match status" value="1"/>
</dbReference>
<dbReference type="Gene3D" id="1.10.287.950">
    <property type="entry name" value="Methyl-accepting chemotaxis protein"/>
    <property type="match status" value="1"/>
</dbReference>
<comment type="similarity">
    <text evidence="2">Belongs to the methyl-accepting chemotaxis (MCP) protein family.</text>
</comment>
<proteinExistence type="inferred from homology"/>
<dbReference type="EMBL" id="LZFO01000008">
    <property type="protein sequence ID" value="OFI06779.1"/>
    <property type="molecule type" value="Genomic_DNA"/>
</dbReference>
<keyword evidence="4" id="KW-0175">Coiled coil</keyword>
<dbReference type="OrthoDB" id="9807021at2"/>
<dbReference type="InterPro" id="IPR004089">
    <property type="entry name" value="MCPsignal_dom"/>
</dbReference>
<dbReference type="GO" id="GO:0007165">
    <property type="term" value="P:signal transduction"/>
    <property type="evidence" value="ECO:0007669"/>
    <property type="project" value="UniProtKB-KW"/>
</dbReference>
<comment type="caution">
    <text evidence="6">The sequence shown here is derived from an EMBL/GenBank/DDBJ whole genome shotgun (WGS) entry which is preliminary data.</text>
</comment>
<dbReference type="SMART" id="SM00283">
    <property type="entry name" value="MA"/>
    <property type="match status" value="1"/>
</dbReference>
<dbReference type="SUPFAM" id="SSF58104">
    <property type="entry name" value="Methyl-accepting chemotaxis protein (MCP) signaling domain"/>
    <property type="match status" value="1"/>
</dbReference>
<dbReference type="PRINTS" id="PR00260">
    <property type="entry name" value="CHEMTRNSDUCR"/>
</dbReference>
<dbReference type="AlphaFoldDB" id="A0A1E8F052"/>
<keyword evidence="7" id="KW-1185">Reference proteome</keyword>